<dbReference type="Pfam" id="PF03360">
    <property type="entry name" value="Glyco_transf_43"/>
    <property type="match status" value="1"/>
</dbReference>
<dbReference type="SUPFAM" id="SSF53448">
    <property type="entry name" value="Nucleotide-diphospho-sugar transferases"/>
    <property type="match status" value="1"/>
</dbReference>
<dbReference type="InterPro" id="IPR005027">
    <property type="entry name" value="Glyco_trans_43"/>
</dbReference>
<dbReference type="GO" id="GO:0050650">
    <property type="term" value="P:chondroitin sulfate proteoglycan biosynthetic process"/>
    <property type="evidence" value="ECO:0007669"/>
    <property type="project" value="TreeGrafter"/>
</dbReference>
<proteinExistence type="inferred from homology"/>
<keyword evidence="6 14" id="KW-0735">Signal-anchor</keyword>
<keyword evidence="12 14" id="KW-0479">Metal-binding</keyword>
<gene>
    <name evidence="15" type="ORF">GBAR_LOCUS19429</name>
</gene>
<keyword evidence="4 14" id="KW-0808">Transferase</keyword>
<dbReference type="PANTHER" id="PTHR10896:SF65">
    <property type="entry name" value="GALACTOSYLGALACTOSYLXYLOSYLPROTEIN 3-BETA-GLUCURONOSYLTRANSFERASE 3"/>
    <property type="match status" value="1"/>
</dbReference>
<evidence type="ECO:0000256" key="7">
    <source>
        <dbReference type="ARBA" id="ARBA00022989"/>
    </source>
</evidence>
<name>A0AA35X1N4_GEOBA</name>
<evidence type="ECO:0000256" key="3">
    <source>
        <dbReference type="ARBA" id="ARBA00012641"/>
    </source>
</evidence>
<dbReference type="EMBL" id="CASHTH010002737">
    <property type="protein sequence ID" value="CAI8034527.1"/>
    <property type="molecule type" value="Genomic_DNA"/>
</dbReference>
<dbReference type="EC" id="2.4.1.135" evidence="3 14"/>
<keyword evidence="8 14" id="KW-0472">Membrane</keyword>
<feature type="active site" description="Proton donor/acceptor" evidence="11">
    <location>
        <position position="303"/>
    </location>
</feature>
<dbReference type="GO" id="GO:0046872">
    <property type="term" value="F:metal ion binding"/>
    <property type="evidence" value="ECO:0007669"/>
    <property type="project" value="UniProtKB-KW"/>
</dbReference>
<keyword evidence="14" id="KW-0333">Golgi apparatus</keyword>
<keyword evidence="16" id="KW-1185">Reference proteome</keyword>
<sequence length="352" mass="39737">MRRALMSLCRLFLPDAGLRRYANALCVVVATNLLTALVFYQHGGGERTTRNWVGPQPYSSSRNCTQLYNLNRPDYSFLYRASSSPPSPSLPAVFVITPTHTCTTQKVDLTSLCQTLSLVPKLTWIVVEDSRTKTKLVSHLLSKCMVESVHLSVATSTKYKSSLPWPLYRMFGTVRGVEQRNAGLRWLRENYHPKNSSGVVYFIDDDNKIDVRLFSEIRKTKEVSVFNVGFAGGVYYEGPVCGEDGRVREWHSPSAEWSIWASSRKIPIDMAGFAVNLHLILARPEVLIGRDVRGADSRVGQLETDLLEHFTTRERLECRGSNSEVLVWHTKTADPNLKHEFHYPSDRASVAV</sequence>
<comment type="subcellular location">
    <subcellularLocation>
        <location evidence="14">Golgi apparatus membrane</location>
        <topology evidence="14">Single-pass type II membrane protein</topology>
    </subcellularLocation>
    <subcellularLocation>
        <location evidence="1">Membrane</location>
        <topology evidence="1">Single-pass type II membrane protein</topology>
    </subcellularLocation>
</comment>
<evidence type="ECO:0000256" key="6">
    <source>
        <dbReference type="ARBA" id="ARBA00022968"/>
    </source>
</evidence>
<keyword evidence="7 14" id="KW-1133">Transmembrane helix</keyword>
<evidence type="ECO:0000256" key="4">
    <source>
        <dbReference type="ARBA" id="ARBA00022679"/>
    </source>
</evidence>
<evidence type="ECO:0000256" key="9">
    <source>
        <dbReference type="ARBA" id="ARBA00023180"/>
    </source>
</evidence>
<evidence type="ECO:0000256" key="5">
    <source>
        <dbReference type="ARBA" id="ARBA00022692"/>
    </source>
</evidence>
<dbReference type="GO" id="GO:0015018">
    <property type="term" value="F:galactosylgalactosylxylosylprotein 3-beta-glucuronosyltransferase activity"/>
    <property type="evidence" value="ECO:0007669"/>
    <property type="project" value="UniProtKB-UniRule"/>
</dbReference>
<comment type="cofactor">
    <cofactor evidence="12 14">
        <name>Mn(2+)</name>
        <dbReference type="ChEBI" id="CHEBI:29035"/>
    </cofactor>
</comment>
<evidence type="ECO:0000256" key="2">
    <source>
        <dbReference type="ARBA" id="ARBA00007706"/>
    </source>
</evidence>
<comment type="caution">
    <text evidence="15">The sequence shown here is derived from an EMBL/GenBank/DDBJ whole genome shotgun (WGS) entry which is preliminary data.</text>
</comment>
<keyword evidence="9" id="KW-0325">Glycoprotein</keyword>
<dbReference type="PANTHER" id="PTHR10896">
    <property type="entry name" value="GALACTOSYLGALACTOSYLXYLOSYLPROTEIN 3-BETA-GLUCURONOSYLTRANSFERASE BETA-1,3-GLUCURONYLTRANSFERASE"/>
    <property type="match status" value="1"/>
</dbReference>
<evidence type="ECO:0000256" key="11">
    <source>
        <dbReference type="PIRSR" id="PIRSR605027-1"/>
    </source>
</evidence>
<comment type="pathway">
    <text evidence="14">Protein modification; protein glycosylation.</text>
</comment>
<dbReference type="GO" id="GO:0000139">
    <property type="term" value="C:Golgi membrane"/>
    <property type="evidence" value="ECO:0007669"/>
    <property type="project" value="UniProtKB-SubCell"/>
</dbReference>
<evidence type="ECO:0000256" key="1">
    <source>
        <dbReference type="ARBA" id="ARBA00004606"/>
    </source>
</evidence>
<comment type="similarity">
    <text evidence="2 14">Belongs to the glycosyltransferase 43 family.</text>
</comment>
<dbReference type="Proteomes" id="UP001174909">
    <property type="component" value="Unassembled WGS sequence"/>
</dbReference>
<reference evidence="15" key="1">
    <citation type="submission" date="2023-03" db="EMBL/GenBank/DDBJ databases">
        <authorList>
            <person name="Steffen K."/>
            <person name="Cardenas P."/>
        </authorList>
    </citation>
    <scope>NUCLEOTIDE SEQUENCE</scope>
</reference>
<feature type="transmembrane region" description="Helical" evidence="14">
    <location>
        <begin position="21"/>
        <end position="40"/>
    </location>
</feature>
<evidence type="ECO:0000313" key="15">
    <source>
        <dbReference type="EMBL" id="CAI8034527.1"/>
    </source>
</evidence>
<evidence type="ECO:0000256" key="8">
    <source>
        <dbReference type="ARBA" id="ARBA00023136"/>
    </source>
</evidence>
<keyword evidence="12 14" id="KW-0464">Manganese</keyword>
<feature type="site" description="Interaction with galactose moiety of substrate glycoprotein" evidence="13">
    <location>
        <position position="237"/>
    </location>
</feature>
<feature type="binding site" evidence="12">
    <location>
        <position position="206"/>
    </location>
    <ligand>
        <name>Mn(2+)</name>
        <dbReference type="ChEBI" id="CHEBI:29035"/>
    </ligand>
</feature>
<evidence type="ECO:0000313" key="16">
    <source>
        <dbReference type="Proteomes" id="UP001174909"/>
    </source>
</evidence>
<evidence type="ECO:0000256" key="13">
    <source>
        <dbReference type="PIRSR" id="PIRSR605027-4"/>
    </source>
</evidence>
<dbReference type="GO" id="GO:0005975">
    <property type="term" value="P:carbohydrate metabolic process"/>
    <property type="evidence" value="ECO:0007669"/>
    <property type="project" value="TreeGrafter"/>
</dbReference>
<dbReference type="InterPro" id="IPR029044">
    <property type="entry name" value="Nucleotide-diphossugar_trans"/>
</dbReference>
<dbReference type="CDD" id="cd00218">
    <property type="entry name" value="GlcAT-I"/>
    <property type="match status" value="1"/>
</dbReference>
<organism evidence="15 16">
    <name type="scientific">Geodia barretti</name>
    <name type="common">Barrett's horny sponge</name>
    <dbReference type="NCBI Taxonomy" id="519541"/>
    <lineage>
        <taxon>Eukaryota</taxon>
        <taxon>Metazoa</taxon>
        <taxon>Porifera</taxon>
        <taxon>Demospongiae</taxon>
        <taxon>Heteroscleromorpha</taxon>
        <taxon>Tetractinellida</taxon>
        <taxon>Astrophorina</taxon>
        <taxon>Geodiidae</taxon>
        <taxon>Geodia</taxon>
    </lineage>
</organism>
<comment type="catalytic activity">
    <reaction evidence="10 14">
        <text>3-O-(beta-D-galactosyl-(1-&gt;3)-beta-D-galactosyl-(1-&gt;4)-beta-D-xylosyl)-L-seryl-[protein] + UDP-alpha-D-glucuronate = 3-O-(beta-D-GlcA-(1-&gt;3)-beta-D-Gal-(1-&gt;3)-beta-D-Gal-(1-&gt;4)-beta-D-Xyl)-L-seryl-[protein] + UDP + H(+)</text>
        <dbReference type="Rhea" id="RHEA:24168"/>
        <dbReference type="Rhea" id="RHEA-COMP:12571"/>
        <dbReference type="Rhea" id="RHEA-COMP:12573"/>
        <dbReference type="ChEBI" id="CHEBI:15378"/>
        <dbReference type="ChEBI" id="CHEBI:58052"/>
        <dbReference type="ChEBI" id="CHEBI:58223"/>
        <dbReference type="ChEBI" id="CHEBI:132090"/>
        <dbReference type="ChEBI" id="CHEBI:132093"/>
        <dbReference type="EC" id="2.4.1.135"/>
    </reaction>
</comment>
<protein>
    <recommendedName>
        <fullName evidence="3 14">Galactosylgalactosylxylosylprotein 3-beta-glucuronosyltransferase</fullName>
        <ecNumber evidence="3 14">2.4.1.135</ecNumber>
    </recommendedName>
</protein>
<evidence type="ECO:0000256" key="14">
    <source>
        <dbReference type="RuleBase" id="RU363127"/>
    </source>
</evidence>
<accession>A0AA35X1N4</accession>
<evidence type="ECO:0000256" key="12">
    <source>
        <dbReference type="PIRSR" id="PIRSR605027-3"/>
    </source>
</evidence>
<dbReference type="Gene3D" id="3.90.550.10">
    <property type="entry name" value="Spore Coat Polysaccharide Biosynthesis Protein SpsA, Chain A"/>
    <property type="match status" value="1"/>
</dbReference>
<evidence type="ECO:0000256" key="10">
    <source>
        <dbReference type="ARBA" id="ARBA00047979"/>
    </source>
</evidence>
<keyword evidence="5 14" id="KW-0812">Transmembrane</keyword>
<dbReference type="AlphaFoldDB" id="A0AA35X1N4"/>